<comment type="similarity">
    <text evidence="1">Belongs to the peptidase S1C family.</text>
</comment>
<dbReference type="Gene3D" id="2.30.42.10">
    <property type="match status" value="1"/>
</dbReference>
<dbReference type="Pfam" id="PF13365">
    <property type="entry name" value="Trypsin_2"/>
    <property type="match status" value="1"/>
</dbReference>
<dbReference type="AlphaFoldDB" id="L7VQK9"/>
<evidence type="ECO:0000256" key="3">
    <source>
        <dbReference type="ARBA" id="ARBA00022801"/>
    </source>
</evidence>
<evidence type="ECO:0000256" key="4">
    <source>
        <dbReference type="SAM" id="SignalP"/>
    </source>
</evidence>
<reference evidence="6" key="1">
    <citation type="submission" date="2012-09" db="EMBL/GenBank/DDBJ databases">
        <title>Metagenomic Characterization of a Microbial Community in Wastewater Detects High Levels of Antibiotic Resistance.</title>
        <authorList>
            <person name="Abrams M."/>
            <person name="Caldwell A."/>
            <person name="Vandaei E."/>
            <person name="Lee W."/>
            <person name="Perrott J."/>
            <person name="Khan S.Y."/>
            <person name="Ta J."/>
            <person name="Romero D."/>
            <person name="Nguyen V."/>
            <person name="Pourmand N."/>
            <person name="Ouverney C.C."/>
        </authorList>
    </citation>
    <scope>NUCLEOTIDE SEQUENCE</scope>
</reference>
<dbReference type="InterPro" id="IPR041489">
    <property type="entry name" value="PDZ_6"/>
</dbReference>
<dbReference type="Pfam" id="PF17820">
    <property type="entry name" value="PDZ_6"/>
    <property type="match status" value="1"/>
</dbReference>
<dbReference type="PANTHER" id="PTHR43343">
    <property type="entry name" value="PEPTIDASE S12"/>
    <property type="match status" value="1"/>
</dbReference>
<keyword evidence="4" id="KW-0732">Signal</keyword>
<dbReference type="InterPro" id="IPR009003">
    <property type="entry name" value="Peptidase_S1_PA"/>
</dbReference>
<dbReference type="PANTHER" id="PTHR43343:SF3">
    <property type="entry name" value="PROTEASE DO-LIKE 8, CHLOROPLASTIC"/>
    <property type="match status" value="1"/>
</dbReference>
<dbReference type="InterPro" id="IPR051201">
    <property type="entry name" value="Chloro_Bact_Ser_Proteases"/>
</dbReference>
<dbReference type="Gene3D" id="2.40.10.10">
    <property type="entry name" value="Trypsin-like serine proteases"/>
    <property type="match status" value="2"/>
</dbReference>
<dbReference type="PROSITE" id="PS51257">
    <property type="entry name" value="PROKAR_LIPOPROTEIN"/>
    <property type="match status" value="1"/>
</dbReference>
<protein>
    <submittedName>
        <fullName evidence="6">Serine protease, HtrA/DegQ/DegS family</fullName>
    </submittedName>
</protein>
<dbReference type="SMART" id="SM00228">
    <property type="entry name" value="PDZ"/>
    <property type="match status" value="1"/>
</dbReference>
<dbReference type="InterPro" id="IPR001478">
    <property type="entry name" value="PDZ"/>
</dbReference>
<name>L7VQK9_9BACT</name>
<evidence type="ECO:0000313" key="6">
    <source>
        <dbReference type="EMBL" id="AGC71217.1"/>
    </source>
</evidence>
<proteinExistence type="inferred from homology"/>
<dbReference type="InterPro" id="IPR043504">
    <property type="entry name" value="Peptidase_S1_PA_chymotrypsin"/>
</dbReference>
<dbReference type="PRINTS" id="PR00834">
    <property type="entry name" value="PROTEASES2C"/>
</dbReference>
<dbReference type="EMBL" id="JX649865">
    <property type="protein sequence ID" value="AGC71217.1"/>
    <property type="molecule type" value="Genomic_DNA"/>
</dbReference>
<evidence type="ECO:0000256" key="1">
    <source>
        <dbReference type="ARBA" id="ARBA00010541"/>
    </source>
</evidence>
<sequence length="509" mass="52666">MKRHSSRLLAPAAVAIAVLAAACGGGSDSADSTTKASSGSIDDVKQATVQILAEGEIRDFEGSTNFQGSGSGFIVDPAGFIVTNNHVVTGAGSLKVRLEGSDDELPAKIIGVSECNDLAVIQLTDEDKYDTLSWSKVEAEPPLEVYAAGFPLGDPEFTMTKGVVSKAETNGNTSWASVRKVIEHDAAIQPGNSGGPLVDEKGGVVGVNYAGGDPGTGTSQYFAINASNAEKVVENLREGDDESIGVNGQAIVDEEGGIAGVYVRGVAPGGIASEAGVKAGDLITHLGGVPLESGTMEEYCDVIRSNDLTDAIDIRVIRTDTEEVLEGELNGDELVATFSFASELGSNVPETSDSEAPSTEYVELTDDTGSLIVRVPSNWSDTDTTSQDIIGDGTMSPAIQAAPSLDAFYSDTGPGLGMFLIDNPNGVGAEELLSSVASSVECTESNRADYSDPVFTGRYAEFDCETVLGLVVVAVPDSDPSKVVMVVATAASQADLRAIDEILASFNIL</sequence>
<evidence type="ECO:0000259" key="5">
    <source>
        <dbReference type="PROSITE" id="PS50106"/>
    </source>
</evidence>
<dbReference type="SUPFAM" id="SSF50156">
    <property type="entry name" value="PDZ domain-like"/>
    <property type="match status" value="1"/>
</dbReference>
<dbReference type="PROSITE" id="PS50106">
    <property type="entry name" value="PDZ"/>
    <property type="match status" value="1"/>
</dbReference>
<dbReference type="SUPFAM" id="SSF50494">
    <property type="entry name" value="Trypsin-like serine proteases"/>
    <property type="match status" value="1"/>
</dbReference>
<feature type="signal peptide" evidence="4">
    <location>
        <begin position="1"/>
        <end position="20"/>
    </location>
</feature>
<dbReference type="GO" id="GO:0004252">
    <property type="term" value="F:serine-type endopeptidase activity"/>
    <property type="evidence" value="ECO:0007669"/>
    <property type="project" value="InterPro"/>
</dbReference>
<dbReference type="GO" id="GO:0006508">
    <property type="term" value="P:proteolysis"/>
    <property type="evidence" value="ECO:0007669"/>
    <property type="project" value="UniProtKB-KW"/>
</dbReference>
<keyword evidence="2 6" id="KW-0645">Protease</keyword>
<organism evidence="6">
    <name type="scientific">uncultured bacterium A1Q1_fos_568</name>
    <dbReference type="NCBI Taxonomy" id="1256586"/>
    <lineage>
        <taxon>Bacteria</taxon>
        <taxon>environmental samples</taxon>
    </lineage>
</organism>
<dbReference type="InterPro" id="IPR001940">
    <property type="entry name" value="Peptidase_S1C"/>
</dbReference>
<feature type="domain" description="PDZ" evidence="5">
    <location>
        <begin position="232"/>
        <end position="305"/>
    </location>
</feature>
<feature type="chain" id="PRO_5003985067" evidence="4">
    <location>
        <begin position="21"/>
        <end position="509"/>
    </location>
</feature>
<evidence type="ECO:0000256" key="2">
    <source>
        <dbReference type="ARBA" id="ARBA00022670"/>
    </source>
</evidence>
<accession>L7VQK9</accession>
<keyword evidence="3" id="KW-0378">Hydrolase</keyword>
<dbReference type="InterPro" id="IPR036034">
    <property type="entry name" value="PDZ_sf"/>
</dbReference>